<comment type="caution">
    <text evidence="1">The sequence shown here is derived from an EMBL/GenBank/DDBJ whole genome shotgun (WGS) entry which is preliminary data.</text>
</comment>
<gene>
    <name evidence="1" type="ORF">K0O23_04035</name>
</gene>
<sequence>MTNTKNQVVSSTTKTNPWVDKSIKLAGADGYLDNLLAIYPMNPETEREIADAKVKKLKTLFDKKDSEGLITELLSLPLFPLKDSYVAYLKRCKPSIKRNPATINRLAQRLYIMGFDAMMAECSKPKETNRQIGPMFRNWLNTQTWVQMLDEHGVLASTTGIVGLQGSDAALLAFAETHLNYKIEKGLDFILKKDNTYVIGESKFLTDFGGHQNAQFNDAYNLVDNAKAIKAVSIAVLDGVVWIEANNKMHKKVKDSSYGIMSALLLGDFVASL</sequence>
<reference evidence="1 2" key="1">
    <citation type="journal article" date="2016" name="Int. J. Syst. Evol. Microbiol.">
        <title>Pontibacter aydingkolensis sp. nov., isolated from soil of a salt lake.</title>
        <authorList>
            <person name="Osman G."/>
            <person name="Zhang T."/>
            <person name="Lou K."/>
            <person name="Gao Y."/>
            <person name="Chang W."/>
            <person name="Lin Q."/>
            <person name="Yang H.M."/>
            <person name="Huo X.D."/>
            <person name="Wang N."/>
        </authorList>
    </citation>
    <scope>NUCLEOTIDE SEQUENCE [LARGE SCALE GENOMIC DNA]</scope>
    <source>
        <strain evidence="1 2">KACC 19255</strain>
    </source>
</reference>
<dbReference type="RefSeq" id="WP_219876104.1">
    <property type="nucleotide sequence ID" value="NZ_JAHYXK010000002.1"/>
</dbReference>
<dbReference type="Pfam" id="PF06300">
    <property type="entry name" value="Tsp45I"/>
    <property type="match status" value="1"/>
</dbReference>
<keyword evidence="2" id="KW-1185">Reference proteome</keyword>
<dbReference type="Proteomes" id="UP000813018">
    <property type="component" value="Unassembled WGS sequence"/>
</dbReference>
<organism evidence="1 2">
    <name type="scientific">Pontibacter aydingkolensis</name>
    <dbReference type="NCBI Taxonomy" id="1911536"/>
    <lineage>
        <taxon>Bacteria</taxon>
        <taxon>Pseudomonadati</taxon>
        <taxon>Bacteroidota</taxon>
        <taxon>Cytophagia</taxon>
        <taxon>Cytophagales</taxon>
        <taxon>Hymenobacteraceae</taxon>
        <taxon>Pontibacter</taxon>
    </lineage>
</organism>
<dbReference type="EMBL" id="JAHYXK010000002">
    <property type="protein sequence ID" value="MBW7466225.1"/>
    <property type="molecule type" value="Genomic_DNA"/>
</dbReference>
<evidence type="ECO:0008006" key="3">
    <source>
        <dbReference type="Google" id="ProtNLM"/>
    </source>
</evidence>
<name>A0ABS7CQX5_9BACT</name>
<evidence type="ECO:0000313" key="2">
    <source>
        <dbReference type="Proteomes" id="UP000813018"/>
    </source>
</evidence>
<evidence type="ECO:0000313" key="1">
    <source>
        <dbReference type="EMBL" id="MBW7466225.1"/>
    </source>
</evidence>
<proteinExistence type="predicted"/>
<dbReference type="InterPro" id="IPR010443">
    <property type="entry name" value="Restrct_endonuc_II_Tsp45I"/>
</dbReference>
<accession>A0ABS7CQX5</accession>
<protein>
    <recommendedName>
        <fullName evidence="3">Tsp45I type II restriction enzyme</fullName>
    </recommendedName>
</protein>